<dbReference type="CDD" id="cd00090">
    <property type="entry name" value="HTH_ARSR"/>
    <property type="match status" value="1"/>
</dbReference>
<keyword evidence="2" id="KW-0238">DNA-binding</keyword>
<keyword evidence="8" id="KW-1185">Reference proteome</keyword>
<organism evidence="7 8">
    <name type="scientific">Novosphingobium colocasiae</name>
    <dbReference type="NCBI Taxonomy" id="1256513"/>
    <lineage>
        <taxon>Bacteria</taxon>
        <taxon>Pseudomonadati</taxon>
        <taxon>Pseudomonadota</taxon>
        <taxon>Alphaproteobacteria</taxon>
        <taxon>Sphingomonadales</taxon>
        <taxon>Sphingomonadaceae</taxon>
        <taxon>Novosphingobium</taxon>
    </lineage>
</organism>
<dbReference type="Pfam" id="PF09339">
    <property type="entry name" value="HTH_IclR"/>
    <property type="match status" value="1"/>
</dbReference>
<dbReference type="Gene3D" id="1.10.10.10">
    <property type="entry name" value="Winged helix-like DNA-binding domain superfamily/Winged helix DNA-binding domain"/>
    <property type="match status" value="1"/>
</dbReference>
<dbReference type="InterPro" id="IPR036388">
    <property type="entry name" value="WH-like_DNA-bd_sf"/>
</dbReference>
<evidence type="ECO:0000259" key="5">
    <source>
        <dbReference type="PROSITE" id="PS51077"/>
    </source>
</evidence>
<reference evidence="7" key="1">
    <citation type="journal article" date="2014" name="Int. J. Syst. Evol. Microbiol.">
        <title>Complete genome sequence of Corynebacterium casei LMG S-19264T (=DSM 44701T), isolated from a smear-ripened cheese.</title>
        <authorList>
            <consortium name="US DOE Joint Genome Institute (JGI-PGF)"/>
            <person name="Walter F."/>
            <person name="Albersmeier A."/>
            <person name="Kalinowski J."/>
            <person name="Ruckert C."/>
        </authorList>
    </citation>
    <scope>NUCLEOTIDE SEQUENCE</scope>
    <source>
        <strain evidence="7">KCTC 32255</strain>
    </source>
</reference>
<evidence type="ECO:0000259" key="6">
    <source>
        <dbReference type="PROSITE" id="PS51078"/>
    </source>
</evidence>
<evidence type="ECO:0000256" key="2">
    <source>
        <dbReference type="ARBA" id="ARBA00023125"/>
    </source>
</evidence>
<feature type="region of interest" description="Disordered" evidence="4">
    <location>
        <begin position="249"/>
        <end position="272"/>
    </location>
</feature>
<dbReference type="PROSITE" id="PS51078">
    <property type="entry name" value="ICLR_ED"/>
    <property type="match status" value="1"/>
</dbReference>
<keyword evidence="3" id="KW-0804">Transcription</keyword>
<evidence type="ECO:0000313" key="7">
    <source>
        <dbReference type="EMBL" id="GGZ16847.1"/>
    </source>
</evidence>
<dbReference type="Pfam" id="PF01614">
    <property type="entry name" value="IclR_C"/>
    <property type="match status" value="1"/>
</dbReference>
<dbReference type="EMBL" id="BMZA01000030">
    <property type="protein sequence ID" value="GGZ16847.1"/>
    <property type="molecule type" value="Genomic_DNA"/>
</dbReference>
<gene>
    <name evidence="7" type="ORF">GCM10011614_34380</name>
</gene>
<dbReference type="RefSeq" id="WP_189622519.1">
    <property type="nucleotide sequence ID" value="NZ_BMZA01000030.1"/>
</dbReference>
<dbReference type="PROSITE" id="PS51077">
    <property type="entry name" value="HTH_ICLR"/>
    <property type="match status" value="1"/>
</dbReference>
<dbReference type="InterPro" id="IPR014757">
    <property type="entry name" value="Tscrpt_reg_IclR_C"/>
</dbReference>
<keyword evidence="1" id="KW-0805">Transcription regulation</keyword>
<dbReference type="InterPro" id="IPR005471">
    <property type="entry name" value="Tscrpt_reg_IclR_N"/>
</dbReference>
<accession>A0A918PNG8</accession>
<proteinExistence type="predicted"/>
<evidence type="ECO:0000313" key="8">
    <source>
        <dbReference type="Proteomes" id="UP000648075"/>
    </source>
</evidence>
<feature type="compositionally biased region" description="Basic and acidic residues" evidence="4">
    <location>
        <begin position="249"/>
        <end position="261"/>
    </location>
</feature>
<dbReference type="AlphaFoldDB" id="A0A918PNG8"/>
<reference evidence="7" key="2">
    <citation type="submission" date="2020-09" db="EMBL/GenBank/DDBJ databases">
        <authorList>
            <person name="Sun Q."/>
            <person name="Kim S."/>
        </authorList>
    </citation>
    <scope>NUCLEOTIDE SEQUENCE</scope>
    <source>
        <strain evidence="7">KCTC 32255</strain>
    </source>
</reference>
<dbReference type="PANTHER" id="PTHR30136:SF35">
    <property type="entry name" value="HTH-TYPE TRANSCRIPTIONAL REGULATOR RV1719"/>
    <property type="match status" value="1"/>
</dbReference>
<evidence type="ECO:0000256" key="1">
    <source>
        <dbReference type="ARBA" id="ARBA00023015"/>
    </source>
</evidence>
<evidence type="ECO:0000256" key="3">
    <source>
        <dbReference type="ARBA" id="ARBA00023163"/>
    </source>
</evidence>
<dbReference type="PANTHER" id="PTHR30136">
    <property type="entry name" value="HELIX-TURN-HELIX TRANSCRIPTIONAL REGULATOR, ICLR FAMILY"/>
    <property type="match status" value="1"/>
</dbReference>
<dbReference type="Proteomes" id="UP000648075">
    <property type="component" value="Unassembled WGS sequence"/>
</dbReference>
<feature type="domain" description="IclR-ED" evidence="6">
    <location>
        <begin position="69"/>
        <end position="257"/>
    </location>
</feature>
<dbReference type="SUPFAM" id="SSF46785">
    <property type="entry name" value="Winged helix' DNA-binding domain"/>
    <property type="match status" value="1"/>
</dbReference>
<dbReference type="InterPro" id="IPR011991">
    <property type="entry name" value="ArsR-like_HTH"/>
</dbReference>
<dbReference type="InterPro" id="IPR050707">
    <property type="entry name" value="HTH_MetabolicPath_Reg"/>
</dbReference>
<feature type="domain" description="HTH iclR-type" evidence="5">
    <location>
        <begin position="6"/>
        <end position="68"/>
    </location>
</feature>
<dbReference type="GO" id="GO:0003700">
    <property type="term" value="F:DNA-binding transcription factor activity"/>
    <property type="evidence" value="ECO:0007669"/>
    <property type="project" value="TreeGrafter"/>
</dbReference>
<dbReference type="GO" id="GO:0003677">
    <property type="term" value="F:DNA binding"/>
    <property type="evidence" value="ECO:0007669"/>
    <property type="project" value="UniProtKB-KW"/>
</dbReference>
<name>A0A918PNG8_9SPHN</name>
<dbReference type="InterPro" id="IPR029016">
    <property type="entry name" value="GAF-like_dom_sf"/>
</dbReference>
<sequence>MTIRNIKSAERTLALFELFSAQQKPLTVGEISKLLKIPQPSVTMLIRNLMALGYIEQDRFARTYTPTIRIALLGSWIHQAYVQDRQLEWRLSTLFNAVGESTFIGIQNGVHAQYVLFLKPEMPNRFDVQARMARPLAASAVGQALLSLKPEQEIRGLVHRANDEVSDPRFRVNPQDFMTTIEQVRARGFAETRGEVQDNIAVIAMPIRTVLGQSPIAVAVGGVIENIDAKRDLILQEMRNFVSAVSAEKTEAEQVGPERSEAGAQLAFATKT</sequence>
<dbReference type="InterPro" id="IPR036390">
    <property type="entry name" value="WH_DNA-bd_sf"/>
</dbReference>
<dbReference type="Gene3D" id="3.30.450.40">
    <property type="match status" value="1"/>
</dbReference>
<evidence type="ECO:0000256" key="4">
    <source>
        <dbReference type="SAM" id="MobiDB-lite"/>
    </source>
</evidence>
<dbReference type="GO" id="GO:0045892">
    <property type="term" value="P:negative regulation of DNA-templated transcription"/>
    <property type="evidence" value="ECO:0007669"/>
    <property type="project" value="TreeGrafter"/>
</dbReference>
<protein>
    <submittedName>
        <fullName evidence="7">Transcriptional regulator</fullName>
    </submittedName>
</protein>
<comment type="caution">
    <text evidence="7">The sequence shown here is derived from an EMBL/GenBank/DDBJ whole genome shotgun (WGS) entry which is preliminary data.</text>
</comment>
<dbReference type="SUPFAM" id="SSF55781">
    <property type="entry name" value="GAF domain-like"/>
    <property type="match status" value="1"/>
</dbReference>